<name>A0A6H5GHK5_9HEMI</name>
<sequence length="371" mass="43325">MSLPQKIRECSPTVDILYRHSRSTPRMYTFHPASCIRTRRNNWCSFIISCRYCRGSRESRLSGNGARKSFWVRIYPSVLRQLFHAKFWTHKHRMEEWLNHPTPSLWRPQFAIRWPACEVKFFNQFLHRFDTDKLPISCTYFNMSKTPVLNLTCIHIMLRIQRMHSLSLKLLAKTSAPFIIWFTYPGLCHASPRIMDAELLVTVDFVHFVFGRCTRFIFSSPLHHPPLSIDIVRQSGYKVFFTEIPLVKWIIGFPVVENMGGILVSLPGHSCLKLASVPPNTLLYTKRRSTKMKTFNTPFSQSPPKITMNYFLKLTCRDMVLFERGARRHWTVASDRRHFLPARNPPRRALESSQSLGLGVSRTSLRGDEAF</sequence>
<dbReference type="EMBL" id="CADCXU010011960">
    <property type="protein sequence ID" value="CAB0002175.1"/>
    <property type="molecule type" value="Genomic_DNA"/>
</dbReference>
<gene>
    <name evidence="1" type="ORF">NTEN_LOCUS7962</name>
</gene>
<feature type="non-terminal residue" evidence="1">
    <location>
        <position position="371"/>
    </location>
</feature>
<evidence type="ECO:0000313" key="2">
    <source>
        <dbReference type="Proteomes" id="UP000479000"/>
    </source>
</evidence>
<proteinExistence type="predicted"/>
<organism evidence="1 2">
    <name type="scientific">Nesidiocoris tenuis</name>
    <dbReference type="NCBI Taxonomy" id="355587"/>
    <lineage>
        <taxon>Eukaryota</taxon>
        <taxon>Metazoa</taxon>
        <taxon>Ecdysozoa</taxon>
        <taxon>Arthropoda</taxon>
        <taxon>Hexapoda</taxon>
        <taxon>Insecta</taxon>
        <taxon>Pterygota</taxon>
        <taxon>Neoptera</taxon>
        <taxon>Paraneoptera</taxon>
        <taxon>Hemiptera</taxon>
        <taxon>Heteroptera</taxon>
        <taxon>Panheteroptera</taxon>
        <taxon>Cimicomorpha</taxon>
        <taxon>Miridae</taxon>
        <taxon>Dicyphina</taxon>
        <taxon>Nesidiocoris</taxon>
    </lineage>
</organism>
<reference evidence="1 2" key="1">
    <citation type="submission" date="2020-02" db="EMBL/GenBank/DDBJ databases">
        <authorList>
            <person name="Ferguson B K."/>
        </authorList>
    </citation>
    <scope>NUCLEOTIDE SEQUENCE [LARGE SCALE GENOMIC DNA]</scope>
</reference>
<evidence type="ECO:0000313" key="1">
    <source>
        <dbReference type="EMBL" id="CAB0002175.1"/>
    </source>
</evidence>
<feature type="non-terminal residue" evidence="1">
    <location>
        <position position="1"/>
    </location>
</feature>
<dbReference type="AlphaFoldDB" id="A0A6H5GHK5"/>
<keyword evidence="2" id="KW-1185">Reference proteome</keyword>
<accession>A0A6H5GHK5</accession>
<dbReference type="Proteomes" id="UP000479000">
    <property type="component" value="Unassembled WGS sequence"/>
</dbReference>
<protein>
    <submittedName>
        <fullName evidence="1">Uncharacterized protein</fullName>
    </submittedName>
</protein>